<protein>
    <recommendedName>
        <fullName evidence="4">RHS repeat-associated core domain-containing protein</fullName>
    </recommendedName>
</protein>
<evidence type="ECO:0000256" key="1">
    <source>
        <dbReference type="SAM" id="MobiDB-lite"/>
    </source>
</evidence>
<evidence type="ECO:0000313" key="2">
    <source>
        <dbReference type="EMBL" id="PPT74565.1"/>
    </source>
</evidence>
<organism evidence="2 3">
    <name type="scientific">Xanthomonas theicola</name>
    <dbReference type="NCBI Taxonomy" id="56464"/>
    <lineage>
        <taxon>Bacteria</taxon>
        <taxon>Pseudomonadati</taxon>
        <taxon>Pseudomonadota</taxon>
        <taxon>Gammaproteobacteria</taxon>
        <taxon>Lysobacterales</taxon>
        <taxon>Lysobacteraceae</taxon>
        <taxon>Xanthomonas</taxon>
    </lineage>
</organism>
<dbReference type="Gene3D" id="2.180.10.10">
    <property type="entry name" value="RHS repeat-associated core"/>
    <property type="match status" value="1"/>
</dbReference>
<sequence>AAGQVVDRTHYAPYGAAIGKTIDGIGYTGHAMDAGTGLVYMQQRYYDPACGCFLSADPVAVNTVLGWNFNRYNYAANNPYKFKDPDGRDCKSKDGTTACTIPVTGSRIPTKISFPTPQGVSGSQDRASPAYHRYGVGTRHNKSDRSVQKAIANDPTPGQDRPATPTGTPNNATPGGARGLLARSGAVWGHDPGSPVKSYTAIDRNGHTWTINVTQPGHGLHFGYVLRGSVDSTAVSIGEGWAVPQVIPGLSEYINNVWISHNQKNIDDAK</sequence>
<feature type="compositionally biased region" description="Low complexity" evidence="1">
    <location>
        <begin position="162"/>
        <end position="179"/>
    </location>
</feature>
<dbReference type="PANTHER" id="PTHR32305:SF17">
    <property type="entry name" value="TRNA NUCLEASE WAPA"/>
    <property type="match status" value="1"/>
</dbReference>
<dbReference type="InterPro" id="IPR050708">
    <property type="entry name" value="T6SS_VgrG/RHS"/>
</dbReference>
<keyword evidence="3" id="KW-1185">Reference proteome</keyword>
<dbReference type="AlphaFoldDB" id="A0A2S6Z1W6"/>
<dbReference type="NCBIfam" id="TIGR03696">
    <property type="entry name" value="Rhs_assc_core"/>
    <property type="match status" value="1"/>
</dbReference>
<dbReference type="Proteomes" id="UP000239898">
    <property type="component" value="Unassembled WGS sequence"/>
</dbReference>
<reference evidence="2 3" key="1">
    <citation type="submission" date="2016-08" db="EMBL/GenBank/DDBJ databases">
        <title>Evolution of the type three secretion system and type three effector repertoires in Xanthomonas.</title>
        <authorList>
            <person name="Merda D."/>
            <person name="Briand M."/>
            <person name="Bosis E."/>
            <person name="Rousseau C."/>
            <person name="Portier P."/>
            <person name="Jacques M.-A."/>
            <person name="Fischer-Le Saux M."/>
        </authorList>
    </citation>
    <scope>NUCLEOTIDE SEQUENCE [LARGE SCALE GENOMIC DNA]</scope>
    <source>
        <strain evidence="2 3">CFBP 4691</strain>
    </source>
</reference>
<feature type="compositionally biased region" description="Polar residues" evidence="1">
    <location>
        <begin position="113"/>
        <end position="126"/>
    </location>
</feature>
<proteinExistence type="predicted"/>
<dbReference type="InterPro" id="IPR022385">
    <property type="entry name" value="Rhs_assc_core"/>
</dbReference>
<comment type="caution">
    <text evidence="2">The sequence shown here is derived from an EMBL/GenBank/DDBJ whole genome shotgun (WGS) entry which is preliminary data.</text>
</comment>
<dbReference type="RefSeq" id="WP_146095485.1">
    <property type="nucleotide sequence ID" value="NZ_MIGX01000224.1"/>
</dbReference>
<feature type="region of interest" description="Disordered" evidence="1">
    <location>
        <begin position="109"/>
        <end position="179"/>
    </location>
</feature>
<dbReference type="EMBL" id="MIGX01000224">
    <property type="protein sequence ID" value="PPT74565.1"/>
    <property type="molecule type" value="Genomic_DNA"/>
</dbReference>
<evidence type="ECO:0000313" key="3">
    <source>
        <dbReference type="Proteomes" id="UP000239898"/>
    </source>
</evidence>
<feature type="non-terminal residue" evidence="2">
    <location>
        <position position="1"/>
    </location>
</feature>
<name>A0A2S6Z1W6_9XANT</name>
<evidence type="ECO:0008006" key="4">
    <source>
        <dbReference type="Google" id="ProtNLM"/>
    </source>
</evidence>
<accession>A0A2S6Z1W6</accession>
<gene>
    <name evidence="2" type="ORF">XthCFBP4691_19930</name>
</gene>
<dbReference type="OrthoDB" id="9816400at2"/>
<dbReference type="PANTHER" id="PTHR32305">
    <property type="match status" value="1"/>
</dbReference>